<reference evidence="5 6" key="2">
    <citation type="journal article" date="2015" name="Eukaryot. Cell">
        <title>Asexual propagation of a virulent clone complex in a human and feline outbreak of sporotrichosis.</title>
        <authorList>
            <person name="Teixeira Mde M."/>
            <person name="Rodrigues A.M."/>
            <person name="Tsui C.K."/>
            <person name="de Almeida L.G."/>
            <person name="Van Diepeningen A.D."/>
            <person name="van den Ende B.G."/>
            <person name="Fernandes G.F."/>
            <person name="Kano R."/>
            <person name="Hamelin R.C."/>
            <person name="Lopes-Bezerra L.M."/>
            <person name="Vasconcelos A.T."/>
            <person name="de Hoog S."/>
            <person name="de Camargo Z.P."/>
            <person name="Felipe M.S."/>
        </authorList>
    </citation>
    <scope>NUCLEOTIDE SEQUENCE [LARGE SCALE GENOMIC DNA]</scope>
    <source>
        <strain evidence="5 6">1099-18</strain>
    </source>
</reference>
<dbReference type="GeneID" id="27665189"/>
<dbReference type="PRINTS" id="PR00081">
    <property type="entry name" value="GDHRDH"/>
</dbReference>
<reference evidence="5 6" key="1">
    <citation type="journal article" date="2014" name="BMC Genomics">
        <title>Comparative genomics of the major fungal agents of human and animal Sporotrichosis: Sporothrix schenckii and Sporothrix brasiliensis.</title>
        <authorList>
            <person name="Teixeira M.M."/>
            <person name="de Almeida L.G."/>
            <person name="Kubitschek-Barreira P."/>
            <person name="Alves F.L."/>
            <person name="Kioshima E.S."/>
            <person name="Abadio A.K."/>
            <person name="Fernandes L."/>
            <person name="Derengowski L.S."/>
            <person name="Ferreira K.S."/>
            <person name="Souza R.C."/>
            <person name="Ruiz J.C."/>
            <person name="de Andrade N.C."/>
            <person name="Paes H.C."/>
            <person name="Nicola A.M."/>
            <person name="Albuquerque P."/>
            <person name="Gerber A.L."/>
            <person name="Martins V.P."/>
            <person name="Peconick L.D."/>
            <person name="Neto A.V."/>
            <person name="Chaucanez C.B."/>
            <person name="Silva P.A."/>
            <person name="Cunha O.L."/>
            <person name="de Oliveira F.F."/>
            <person name="dos Santos T.C."/>
            <person name="Barros A.L."/>
            <person name="Soares M.A."/>
            <person name="de Oliveira L.M."/>
            <person name="Marini M.M."/>
            <person name="Villalobos-Duno H."/>
            <person name="Cunha M.M."/>
            <person name="de Hoog S."/>
            <person name="da Silveira J.F."/>
            <person name="Henrissat B."/>
            <person name="Nino-Vega G.A."/>
            <person name="Cisalpino P.S."/>
            <person name="Mora-Montes H.M."/>
            <person name="Almeida S.R."/>
            <person name="Stajich J.E."/>
            <person name="Lopes-Bezerra L.M."/>
            <person name="Vasconcelos A.T."/>
            <person name="Felipe M.S."/>
        </authorList>
    </citation>
    <scope>NUCLEOTIDE SEQUENCE [LARGE SCALE GENOMIC DNA]</scope>
    <source>
        <strain evidence="5 6">1099-18</strain>
    </source>
</reference>
<feature type="compositionally biased region" description="Low complexity" evidence="3">
    <location>
        <begin position="481"/>
        <end position="490"/>
    </location>
</feature>
<dbReference type="AlphaFoldDB" id="A0A0F2M159"/>
<sequence>MARSCLRVCLRLRVGGGADAAEPDERDRDADDDGVGPLPRAWHALLVGAEAPATIWVPALGAHYGEAQTAAVDRRRWLRVVESHLMDEAGLVVMGGGRRGRCQGEAAHVAGGCCGVGGGGLDRLRNRLGTPFSLFRLSYDDAEIEIRDGTAGKSAGWSAAFCLWRLAGPNKCDALSVQARAKAGQTVEWRVRGAVFVESAIVVCRTLVHFSDRACLDCHDIFFDPLSKAHDFRPQYVPQDRRLPESRTRLPSPTMPLDFITNAYLYGLPEWFPEPETLVKFFGTLGVLVGTKVYCSGASNRSDRSMHGRVVMITGGTSGVGAAVALDLAKRGAHIVLLTQQPSSDPFVVDYVEELRELAGHQLIYAEQVDLTSLHSIRTFATQWIDNLPVRRLDMIILCAAVAGVAQTHERTGKALAPARGVTTADGIERAWMVNYLANFHLLGILSPALRSQPFDRDVRIIITTCSSYIGSPPLIAAPGSTASTTASARGSKKKAAKAGTAASTTPDGVDIPDWSPARAYARSKLALMVFARSFQKHVDAHKRPDNLPGNVRVLVVDPGMSRTPGFRHWLTGGSLLWLVLGYVLLYPLWWLFIKSADDGAQSILYAAMDGELRRMRDFGTAGDALADDAARDPLAHKIIKECRVMDTARRDVEDETVAKALWQDSDLLVEETEKRAAERRQREKEAAKEAAENEERVRKETHQVNEIEALVSAIKKGKEREKEKEAAAKKGDKKSKRKA</sequence>
<dbReference type="Gene3D" id="3.40.50.720">
    <property type="entry name" value="NAD(P)-binding Rossmann-like Domain"/>
    <property type="match status" value="1"/>
</dbReference>
<dbReference type="SUPFAM" id="SSF51735">
    <property type="entry name" value="NAD(P)-binding Rossmann-fold domains"/>
    <property type="match status" value="1"/>
</dbReference>
<protein>
    <recommendedName>
        <fullName evidence="7">Oxidoreductase, short chain dehydrogenase/reductase family</fullName>
    </recommendedName>
</protein>
<dbReference type="VEuPathDB" id="FungiDB:SPSK_03069"/>
<feature type="region of interest" description="Disordered" evidence="3">
    <location>
        <begin position="481"/>
        <end position="506"/>
    </location>
</feature>
<evidence type="ECO:0000256" key="4">
    <source>
        <dbReference type="SAM" id="Phobius"/>
    </source>
</evidence>
<evidence type="ECO:0000256" key="2">
    <source>
        <dbReference type="ARBA" id="ARBA00023002"/>
    </source>
</evidence>
<dbReference type="InterPro" id="IPR036291">
    <property type="entry name" value="NAD(P)-bd_dom_sf"/>
</dbReference>
<keyword evidence="4" id="KW-1133">Transmembrane helix</keyword>
<dbReference type="Pfam" id="PF00106">
    <property type="entry name" value="adh_short"/>
    <property type="match status" value="1"/>
</dbReference>
<feature type="region of interest" description="Disordered" evidence="3">
    <location>
        <begin position="674"/>
        <end position="740"/>
    </location>
</feature>
<organism evidence="5 6">
    <name type="scientific">Sporothrix schenckii 1099-18</name>
    <dbReference type="NCBI Taxonomy" id="1397361"/>
    <lineage>
        <taxon>Eukaryota</taxon>
        <taxon>Fungi</taxon>
        <taxon>Dikarya</taxon>
        <taxon>Ascomycota</taxon>
        <taxon>Pezizomycotina</taxon>
        <taxon>Sordariomycetes</taxon>
        <taxon>Sordariomycetidae</taxon>
        <taxon>Ophiostomatales</taxon>
        <taxon>Ophiostomataceae</taxon>
        <taxon>Sporothrix</taxon>
    </lineage>
</organism>
<dbReference type="RefSeq" id="XP_016585156.1">
    <property type="nucleotide sequence ID" value="XM_016729912.1"/>
</dbReference>
<comment type="caution">
    <text evidence="5">The sequence shown here is derived from an EMBL/GenBank/DDBJ whole genome shotgun (WGS) entry which is preliminary data.</text>
</comment>
<evidence type="ECO:0008006" key="7">
    <source>
        <dbReference type="Google" id="ProtNLM"/>
    </source>
</evidence>
<dbReference type="InterPro" id="IPR002347">
    <property type="entry name" value="SDR_fam"/>
</dbReference>
<feature type="compositionally biased region" description="Basic and acidic residues" evidence="3">
    <location>
        <begin position="674"/>
        <end position="706"/>
    </location>
</feature>
<name>A0A0F2M159_SPOSC</name>
<dbReference type="PANTHER" id="PTHR24320">
    <property type="entry name" value="RETINOL DEHYDROGENASE"/>
    <property type="match status" value="1"/>
</dbReference>
<dbReference type="PANTHER" id="PTHR24320:SF285">
    <property type="entry name" value="RETINOL DEHYDROGENASE 14"/>
    <property type="match status" value="1"/>
</dbReference>
<accession>A0A0F2M159</accession>
<proteinExistence type="inferred from homology"/>
<dbReference type="EMBL" id="AXCR01000010">
    <property type="protein sequence ID" value="KJR82480.1"/>
    <property type="molecule type" value="Genomic_DNA"/>
</dbReference>
<dbReference type="GO" id="GO:0016491">
    <property type="term" value="F:oxidoreductase activity"/>
    <property type="evidence" value="ECO:0007669"/>
    <property type="project" value="UniProtKB-KW"/>
</dbReference>
<evidence type="ECO:0000256" key="1">
    <source>
        <dbReference type="ARBA" id="ARBA00006484"/>
    </source>
</evidence>
<dbReference type="OrthoDB" id="191979at2759"/>
<evidence type="ECO:0000313" key="5">
    <source>
        <dbReference type="EMBL" id="KJR82480.1"/>
    </source>
</evidence>
<feature type="compositionally biased region" description="Basic and acidic residues" evidence="3">
    <location>
        <begin position="717"/>
        <end position="731"/>
    </location>
</feature>
<keyword evidence="2" id="KW-0560">Oxidoreductase</keyword>
<evidence type="ECO:0000256" key="3">
    <source>
        <dbReference type="SAM" id="MobiDB-lite"/>
    </source>
</evidence>
<gene>
    <name evidence="5" type="ORF">SPSK_03069</name>
</gene>
<keyword evidence="4" id="KW-0472">Membrane</keyword>
<keyword evidence="4" id="KW-0812">Transmembrane</keyword>
<feature type="transmembrane region" description="Helical" evidence="4">
    <location>
        <begin position="570"/>
        <end position="593"/>
    </location>
</feature>
<dbReference type="Proteomes" id="UP000033710">
    <property type="component" value="Unassembled WGS sequence"/>
</dbReference>
<comment type="similarity">
    <text evidence="1">Belongs to the short-chain dehydrogenases/reductases (SDR) family.</text>
</comment>
<dbReference type="KEGG" id="ssck:SPSK_03069"/>
<evidence type="ECO:0000313" key="6">
    <source>
        <dbReference type="Proteomes" id="UP000033710"/>
    </source>
</evidence>